<reference evidence="2" key="1">
    <citation type="submission" date="2021-05" db="EMBL/GenBank/DDBJ databases">
        <authorList>
            <person name="Alioto T."/>
            <person name="Alioto T."/>
            <person name="Gomez Garrido J."/>
        </authorList>
    </citation>
    <scope>NUCLEOTIDE SEQUENCE</scope>
</reference>
<dbReference type="Pfam" id="PF00149">
    <property type="entry name" value="Metallophos"/>
    <property type="match status" value="1"/>
</dbReference>
<dbReference type="PANTHER" id="PTHR43143">
    <property type="entry name" value="METALLOPHOSPHOESTERASE, CALCINEURIN SUPERFAMILY"/>
    <property type="match status" value="1"/>
</dbReference>
<dbReference type="GO" id="GO:0016787">
    <property type="term" value="F:hydrolase activity"/>
    <property type="evidence" value="ECO:0007669"/>
    <property type="project" value="InterPro"/>
</dbReference>
<proteinExistence type="predicted"/>
<organism evidence="2">
    <name type="scientific">Cacopsylla melanoneura</name>
    <dbReference type="NCBI Taxonomy" id="428564"/>
    <lineage>
        <taxon>Eukaryota</taxon>
        <taxon>Metazoa</taxon>
        <taxon>Ecdysozoa</taxon>
        <taxon>Arthropoda</taxon>
        <taxon>Hexapoda</taxon>
        <taxon>Insecta</taxon>
        <taxon>Pterygota</taxon>
        <taxon>Neoptera</taxon>
        <taxon>Paraneoptera</taxon>
        <taxon>Hemiptera</taxon>
        <taxon>Sternorrhyncha</taxon>
        <taxon>Psylloidea</taxon>
        <taxon>Psyllidae</taxon>
        <taxon>Psyllinae</taxon>
        <taxon>Cacopsylla</taxon>
    </lineage>
</organism>
<dbReference type="PANTHER" id="PTHR43143:SF1">
    <property type="entry name" value="SERINE_THREONINE-PROTEIN PHOSPHATASE CPPED1"/>
    <property type="match status" value="1"/>
</dbReference>
<evidence type="ECO:0000259" key="1">
    <source>
        <dbReference type="Pfam" id="PF00149"/>
    </source>
</evidence>
<feature type="domain" description="Calcineurin-like phosphoesterase" evidence="1">
    <location>
        <begin position="85"/>
        <end position="258"/>
    </location>
</feature>
<dbReference type="EMBL" id="HBUF01353120">
    <property type="protein sequence ID" value="CAG6715401.1"/>
    <property type="molecule type" value="Transcribed_RNA"/>
</dbReference>
<dbReference type="InterPro" id="IPR051918">
    <property type="entry name" value="STPP_CPPED1"/>
</dbReference>
<name>A0A8D8UXZ3_9HEMI</name>
<dbReference type="InterPro" id="IPR029052">
    <property type="entry name" value="Metallo-depent_PP-like"/>
</dbReference>
<dbReference type="SUPFAM" id="SSF56300">
    <property type="entry name" value="Metallo-dependent phosphatases"/>
    <property type="match status" value="1"/>
</dbReference>
<evidence type="ECO:0000313" key="2">
    <source>
        <dbReference type="EMBL" id="CAG6715401.1"/>
    </source>
</evidence>
<accession>A0A8D8UXZ3</accession>
<dbReference type="Gene3D" id="3.60.21.10">
    <property type="match status" value="1"/>
</dbReference>
<dbReference type="AlphaFoldDB" id="A0A8D8UXZ3"/>
<sequence>MASSHETEHQSLSGNEFDWKIYAQGTAYLAFDQGKEQVWSGDFSFVVGADSQFGMMAKYQVPPKEGNTWDEEIRLSTKLVSELNAMPSKPRFFVVCGDLTDMFPEADIDVKNRQIADFKRIFSKLDKEIKLICVCGNHDVGNTPTVDSVNRYRSSYGSDYFSFLCGGVQFIVLNSQYYKDPTHIPELYKAQNQWLDQLLDQVKVEGTRTVVFQHIPWFVEEVDEEDEYFNVDKEERKRMLEKLYTAGVRHIYCGHLHKNTLATYKDMKLIITSAIGQQLGNDKSGYRVVQVTQDSITDEYHEITGCS</sequence>
<protein>
    <submittedName>
        <fullName evidence="2">Serine/threonine-protein phosphatase CPPED1</fullName>
    </submittedName>
</protein>
<dbReference type="InterPro" id="IPR004843">
    <property type="entry name" value="Calcineurin-like_PHP"/>
</dbReference>